<evidence type="ECO:0000313" key="2">
    <source>
        <dbReference type="Proteomes" id="UP000320085"/>
    </source>
</evidence>
<dbReference type="RefSeq" id="WP_141820181.1">
    <property type="nucleotide sequence ID" value="NZ_BAAAQC010000016.1"/>
</dbReference>
<proteinExistence type="predicted"/>
<sequence length="65" mass="7343">MVLGIGGFTDGKAGGPFYEIEVNEGSVNMRHFTKIANQRAANGYRMAHVYSQDRNTIVVWERIRI</sequence>
<dbReference type="Proteomes" id="UP000320085">
    <property type="component" value="Unassembled WGS sequence"/>
</dbReference>
<evidence type="ECO:0000313" key="1">
    <source>
        <dbReference type="EMBL" id="TQN47733.1"/>
    </source>
</evidence>
<protein>
    <submittedName>
        <fullName evidence="1">Uncharacterized protein</fullName>
    </submittedName>
</protein>
<gene>
    <name evidence="1" type="ORF">FHX52_0848</name>
</gene>
<comment type="caution">
    <text evidence="1">The sequence shown here is derived from an EMBL/GenBank/DDBJ whole genome shotgun (WGS) entry which is preliminary data.</text>
</comment>
<reference evidence="1 2" key="1">
    <citation type="submission" date="2019-06" db="EMBL/GenBank/DDBJ databases">
        <title>Sequencing the genomes of 1000 actinobacteria strains.</title>
        <authorList>
            <person name="Klenk H.-P."/>
        </authorList>
    </citation>
    <scope>NUCLEOTIDE SEQUENCE [LARGE SCALE GENOMIC DNA]</scope>
    <source>
        <strain evidence="1 2">DSM 21776</strain>
    </source>
</reference>
<dbReference type="EMBL" id="VFQF01000001">
    <property type="protein sequence ID" value="TQN47733.1"/>
    <property type="molecule type" value="Genomic_DNA"/>
</dbReference>
<dbReference type="AlphaFoldDB" id="A0A543PUI7"/>
<dbReference type="OrthoDB" id="9983920at2"/>
<organism evidence="1 2">
    <name type="scientific">Humibacillus xanthopallidus</name>
    <dbReference type="NCBI Taxonomy" id="412689"/>
    <lineage>
        <taxon>Bacteria</taxon>
        <taxon>Bacillati</taxon>
        <taxon>Actinomycetota</taxon>
        <taxon>Actinomycetes</taxon>
        <taxon>Micrococcales</taxon>
        <taxon>Intrasporangiaceae</taxon>
        <taxon>Humibacillus</taxon>
    </lineage>
</organism>
<name>A0A543PUI7_9MICO</name>
<accession>A0A543PUI7</accession>